<evidence type="ECO:0000313" key="1">
    <source>
        <dbReference type="EMBL" id="CNX28315.1"/>
    </source>
</evidence>
<reference evidence="2" key="1">
    <citation type="submission" date="2015-03" db="EMBL/GenBank/DDBJ databases">
        <authorList>
            <consortium name="Pathogen Informatics"/>
            <person name="Murphy D."/>
        </authorList>
    </citation>
    <scope>NUCLEOTIDE SEQUENCE</scope>
    <source>
        <strain evidence="2">N09902308</strain>
    </source>
</reference>
<sequence length="41" mass="4486">MPRLDAVFGQRSCALQDHDGVFVEEAARPGGDHTGFEQGRQ</sequence>
<reference evidence="3 4" key="2">
    <citation type="submission" date="2015-03" db="EMBL/GenBank/DDBJ databases">
        <authorList>
            <consortium name="Pathogen Informatics"/>
        </authorList>
    </citation>
    <scope>NUCLEOTIDE SEQUENCE [LARGE SCALE GENOMIC DNA]</scope>
    <source>
        <strain evidence="1 4">D00501624</strain>
        <strain evidence="3">N09902308</strain>
    </source>
</reference>
<evidence type="ECO:0000313" key="2">
    <source>
        <dbReference type="EMBL" id="CPC00594.1"/>
    </source>
</evidence>
<dbReference type="EMBL" id="CQQC01002899">
    <property type="protein sequence ID" value="CNX28315.1"/>
    <property type="molecule type" value="Genomic_DNA"/>
</dbReference>
<protein>
    <submittedName>
        <fullName evidence="1">Uncharacterized protein</fullName>
    </submittedName>
</protein>
<gene>
    <name evidence="1" type="ORF">ERS007661_04557</name>
    <name evidence="2" type="ORF">ERS007739_05516</name>
</gene>
<name>A0A655FYN2_MYCTX</name>
<evidence type="ECO:0000313" key="4">
    <source>
        <dbReference type="Proteomes" id="UP000039217"/>
    </source>
</evidence>
<evidence type="ECO:0000313" key="3">
    <source>
        <dbReference type="Proteomes" id="UP000039021"/>
    </source>
</evidence>
<accession>A0A655FYN2</accession>
<organism evidence="1 4">
    <name type="scientific">Mycobacterium tuberculosis</name>
    <dbReference type="NCBI Taxonomy" id="1773"/>
    <lineage>
        <taxon>Bacteria</taxon>
        <taxon>Bacillati</taxon>
        <taxon>Actinomycetota</taxon>
        <taxon>Actinomycetes</taxon>
        <taxon>Mycobacteriales</taxon>
        <taxon>Mycobacteriaceae</taxon>
        <taxon>Mycobacterium</taxon>
        <taxon>Mycobacterium tuberculosis complex</taxon>
    </lineage>
</organism>
<proteinExistence type="predicted"/>
<dbReference type="Proteomes" id="UP000039021">
    <property type="component" value="Unassembled WGS sequence"/>
</dbReference>
<dbReference type="EMBL" id="CSBK01004564">
    <property type="protein sequence ID" value="CPC00594.1"/>
    <property type="molecule type" value="Genomic_DNA"/>
</dbReference>
<dbReference type="Proteomes" id="UP000039217">
    <property type="component" value="Unassembled WGS sequence"/>
</dbReference>
<dbReference type="AlphaFoldDB" id="A0A655FYN2"/>